<dbReference type="EC" id="3.1.1.11" evidence="7"/>
<dbReference type="InterPro" id="IPR035513">
    <property type="entry name" value="Invertase/methylesterase_inhib"/>
</dbReference>
<evidence type="ECO:0000256" key="4">
    <source>
        <dbReference type="ARBA" id="ARBA00022801"/>
    </source>
</evidence>
<dbReference type="Gene3D" id="1.20.140.40">
    <property type="entry name" value="Invertase/pectin methylesterase inhibitor family protein"/>
    <property type="match status" value="1"/>
</dbReference>
<comment type="pathway">
    <text evidence="1 7">Glycan metabolism; pectin degradation; 2-dehydro-3-deoxy-D-gluconate from pectin: step 1/5.</text>
</comment>
<dbReference type="Pfam" id="PF04043">
    <property type="entry name" value="PMEI"/>
    <property type="match status" value="1"/>
</dbReference>
<comment type="similarity">
    <text evidence="2">In the N-terminal section; belongs to the PMEI family.</text>
</comment>
<dbReference type="EMBL" id="JBBPBK010000012">
    <property type="protein sequence ID" value="KAK9274266.1"/>
    <property type="molecule type" value="Genomic_DNA"/>
</dbReference>
<sequence length="477" mass="51919">MATDISCKQELEAVQMARTGILQAMSWVQGSLTLHGSDINSGILNGALADCGKLYDESQARLARLLSGESHDCNDARTWLSGAFASHRTCLDGLEENGLVEPQVGAQNLTMLLREALALYVKGRGTGTGVGTGTGTGVPRTPKSNQTEGLLTSWNATTSKADLVVAKDGTGTHTTISDAVAALAKMGRRRPKRVIIYVKSGVYVEQVEIRMGMKNVIFIGDGIDRTIVTANQNVLEGSSTTFGSATFGVSGDRFWARDMTFENTAGPEKHQAVALRVSSDHSLFYRCSFKGFQDTLFVHSQRQFYRDCQIYGTIDFIFGDAAVVFQNCDIFVKRPMRDQANMITAQGRDDPNANTGISIQGSRVLPAPEFSAVKGMFKSYLGRPWGKYSRTVLLKTDLDGLIDPKGWTEWSGNFALSTLFYGEYMNSGTGASTEKRVEWPGFHVLTDPQDTSPFTVKNFIQGESWILASGVPFSPGI</sequence>
<protein>
    <recommendedName>
        <fullName evidence="7">Pectinesterase</fullName>
        <ecNumber evidence="7">3.1.1.11</ecNumber>
    </recommendedName>
</protein>
<dbReference type="PANTHER" id="PTHR31707">
    <property type="entry name" value="PECTINESTERASE"/>
    <property type="match status" value="1"/>
</dbReference>
<evidence type="ECO:0000256" key="7">
    <source>
        <dbReference type="RuleBase" id="RU000589"/>
    </source>
</evidence>
<organism evidence="9 10">
    <name type="scientific">Liquidambar formosana</name>
    <name type="common">Formosan gum</name>
    <dbReference type="NCBI Taxonomy" id="63359"/>
    <lineage>
        <taxon>Eukaryota</taxon>
        <taxon>Viridiplantae</taxon>
        <taxon>Streptophyta</taxon>
        <taxon>Embryophyta</taxon>
        <taxon>Tracheophyta</taxon>
        <taxon>Spermatophyta</taxon>
        <taxon>Magnoliopsida</taxon>
        <taxon>eudicotyledons</taxon>
        <taxon>Gunneridae</taxon>
        <taxon>Pentapetalae</taxon>
        <taxon>Saxifragales</taxon>
        <taxon>Altingiaceae</taxon>
        <taxon>Liquidambar</taxon>
    </lineage>
</organism>
<dbReference type="SMART" id="SM00856">
    <property type="entry name" value="PMEI"/>
    <property type="match status" value="1"/>
</dbReference>
<evidence type="ECO:0000313" key="10">
    <source>
        <dbReference type="Proteomes" id="UP001415857"/>
    </source>
</evidence>
<dbReference type="GO" id="GO:0030599">
    <property type="term" value="F:pectinesterase activity"/>
    <property type="evidence" value="ECO:0007669"/>
    <property type="project" value="UniProtKB-UniRule"/>
</dbReference>
<accession>A0AAP0RAZ6</accession>
<dbReference type="GO" id="GO:0042545">
    <property type="term" value="P:cell wall modification"/>
    <property type="evidence" value="ECO:0007669"/>
    <property type="project" value="UniProtKB-UniRule"/>
</dbReference>
<evidence type="ECO:0000256" key="1">
    <source>
        <dbReference type="ARBA" id="ARBA00005184"/>
    </source>
</evidence>
<reference evidence="9 10" key="1">
    <citation type="journal article" date="2024" name="Plant J.">
        <title>Genome sequences and population genomics reveal climatic adaptation and genomic divergence between two closely related sweetgum species.</title>
        <authorList>
            <person name="Xu W.Q."/>
            <person name="Ren C.Q."/>
            <person name="Zhang X.Y."/>
            <person name="Comes H.P."/>
            <person name="Liu X.H."/>
            <person name="Li Y.G."/>
            <person name="Kettle C.J."/>
            <person name="Jalonen R."/>
            <person name="Gaisberger H."/>
            <person name="Ma Y.Z."/>
            <person name="Qiu Y.X."/>
        </authorList>
    </citation>
    <scope>NUCLEOTIDE SEQUENCE [LARGE SCALE GENOMIC DNA]</scope>
    <source>
        <strain evidence="9">Hangzhou</strain>
    </source>
</reference>
<dbReference type="Gene3D" id="2.160.20.10">
    <property type="entry name" value="Single-stranded right-handed beta-helix, Pectin lyase-like"/>
    <property type="match status" value="1"/>
</dbReference>
<keyword evidence="10" id="KW-1185">Reference proteome</keyword>
<dbReference type="InterPro" id="IPR012334">
    <property type="entry name" value="Pectin_lyas_fold"/>
</dbReference>
<comment type="similarity">
    <text evidence="3">In the C-terminal section; belongs to the pectinesterase family.</text>
</comment>
<feature type="active site" evidence="6">
    <location>
        <position position="315"/>
    </location>
</feature>
<proteinExistence type="inferred from homology"/>
<dbReference type="InterPro" id="IPR000070">
    <property type="entry name" value="Pectinesterase_cat"/>
</dbReference>
<evidence type="ECO:0000256" key="6">
    <source>
        <dbReference type="PROSITE-ProRule" id="PRU10040"/>
    </source>
</evidence>
<evidence type="ECO:0000256" key="3">
    <source>
        <dbReference type="ARBA" id="ARBA00007786"/>
    </source>
</evidence>
<keyword evidence="5 7" id="KW-0063">Aspartyl esterase</keyword>
<dbReference type="CDD" id="cd15799">
    <property type="entry name" value="PMEI-like_4"/>
    <property type="match status" value="1"/>
</dbReference>
<dbReference type="Pfam" id="PF01095">
    <property type="entry name" value="Pectinesterase"/>
    <property type="match status" value="1"/>
</dbReference>
<dbReference type="AlphaFoldDB" id="A0AAP0RAZ6"/>
<feature type="domain" description="Pectinesterase inhibitor" evidence="8">
    <location>
        <begin position="9"/>
        <end position="119"/>
    </location>
</feature>
<evidence type="ECO:0000256" key="5">
    <source>
        <dbReference type="ARBA" id="ARBA00023085"/>
    </source>
</evidence>
<gene>
    <name evidence="9" type="ORF">L1049_019080</name>
</gene>
<dbReference type="PROSITE" id="PS00503">
    <property type="entry name" value="PECTINESTERASE_2"/>
    <property type="match status" value="1"/>
</dbReference>
<name>A0AAP0RAZ6_LIQFO</name>
<evidence type="ECO:0000259" key="8">
    <source>
        <dbReference type="SMART" id="SM00856"/>
    </source>
</evidence>
<dbReference type="Proteomes" id="UP001415857">
    <property type="component" value="Unassembled WGS sequence"/>
</dbReference>
<comment type="catalytic activity">
    <reaction evidence="7">
        <text>[(1-&gt;4)-alpha-D-galacturonosyl methyl ester](n) + n H2O = [(1-&gt;4)-alpha-D-galacturonosyl](n) + n methanol + n H(+)</text>
        <dbReference type="Rhea" id="RHEA:22380"/>
        <dbReference type="Rhea" id="RHEA-COMP:14570"/>
        <dbReference type="Rhea" id="RHEA-COMP:14573"/>
        <dbReference type="ChEBI" id="CHEBI:15377"/>
        <dbReference type="ChEBI" id="CHEBI:15378"/>
        <dbReference type="ChEBI" id="CHEBI:17790"/>
        <dbReference type="ChEBI" id="CHEBI:140522"/>
        <dbReference type="ChEBI" id="CHEBI:140523"/>
        <dbReference type="EC" id="3.1.1.11"/>
    </reaction>
</comment>
<evidence type="ECO:0000313" key="9">
    <source>
        <dbReference type="EMBL" id="KAK9274266.1"/>
    </source>
</evidence>
<dbReference type="FunFam" id="2.160.20.10:FF:000001">
    <property type="entry name" value="Pectinesterase"/>
    <property type="match status" value="1"/>
</dbReference>
<dbReference type="SUPFAM" id="SSF51126">
    <property type="entry name" value="Pectin lyase-like"/>
    <property type="match status" value="1"/>
</dbReference>
<dbReference type="InterPro" id="IPR033131">
    <property type="entry name" value="Pectinesterase_Asp_AS"/>
</dbReference>
<keyword evidence="4 7" id="KW-0378">Hydrolase</keyword>
<dbReference type="InterPro" id="IPR006501">
    <property type="entry name" value="Pectinesterase_inhib_dom"/>
</dbReference>
<dbReference type="InterPro" id="IPR011050">
    <property type="entry name" value="Pectin_lyase_fold/virulence"/>
</dbReference>
<comment type="caution">
    <text evidence="9">The sequence shown here is derived from an EMBL/GenBank/DDBJ whole genome shotgun (WGS) entry which is preliminary data.</text>
</comment>
<dbReference type="GO" id="GO:0045490">
    <property type="term" value="P:pectin catabolic process"/>
    <property type="evidence" value="ECO:0007669"/>
    <property type="project" value="UniProtKB-UniRule"/>
</dbReference>
<evidence type="ECO:0000256" key="2">
    <source>
        <dbReference type="ARBA" id="ARBA00006027"/>
    </source>
</evidence>
<dbReference type="GO" id="GO:0004857">
    <property type="term" value="F:enzyme inhibitor activity"/>
    <property type="evidence" value="ECO:0007669"/>
    <property type="project" value="InterPro"/>
</dbReference>
<dbReference type="SUPFAM" id="SSF101148">
    <property type="entry name" value="Plant invertase/pectin methylesterase inhibitor"/>
    <property type="match status" value="1"/>
</dbReference>